<evidence type="ECO:0000313" key="3">
    <source>
        <dbReference type="Proteomes" id="UP001145021"/>
    </source>
</evidence>
<feature type="region of interest" description="Disordered" evidence="1">
    <location>
        <begin position="622"/>
        <end position="655"/>
    </location>
</feature>
<feature type="compositionally biased region" description="Low complexity" evidence="1">
    <location>
        <begin position="723"/>
        <end position="734"/>
    </location>
</feature>
<feature type="compositionally biased region" description="Low complexity" evidence="1">
    <location>
        <begin position="624"/>
        <end position="655"/>
    </location>
</feature>
<feature type="compositionally biased region" description="Low complexity" evidence="1">
    <location>
        <begin position="848"/>
        <end position="869"/>
    </location>
</feature>
<dbReference type="Gene3D" id="2.60.40.640">
    <property type="match status" value="1"/>
</dbReference>
<dbReference type="EMBL" id="JANBOH010000232">
    <property type="protein sequence ID" value="KAJ1643671.1"/>
    <property type="molecule type" value="Genomic_DNA"/>
</dbReference>
<proteinExistence type="predicted"/>
<name>A0A9W7XIV9_9FUNG</name>
<feature type="region of interest" description="Disordered" evidence="1">
    <location>
        <begin position="950"/>
        <end position="1035"/>
    </location>
</feature>
<feature type="region of interest" description="Disordered" evidence="1">
    <location>
        <begin position="286"/>
        <end position="332"/>
    </location>
</feature>
<reference evidence="2" key="1">
    <citation type="submission" date="2022-07" db="EMBL/GenBank/DDBJ databases">
        <title>Phylogenomic reconstructions and comparative analyses of Kickxellomycotina fungi.</title>
        <authorList>
            <person name="Reynolds N.K."/>
            <person name="Stajich J.E."/>
            <person name="Barry K."/>
            <person name="Grigoriev I.V."/>
            <person name="Crous P."/>
            <person name="Smith M.E."/>
        </authorList>
    </citation>
    <scope>NUCLEOTIDE SEQUENCE</scope>
    <source>
        <strain evidence="2">NBRC 105413</strain>
    </source>
</reference>
<comment type="caution">
    <text evidence="2">The sequence shown here is derived from an EMBL/GenBank/DDBJ whole genome shotgun (WGS) entry which is preliminary data.</text>
</comment>
<dbReference type="InterPro" id="IPR014752">
    <property type="entry name" value="Arrestin-like_C"/>
</dbReference>
<accession>A0A9W7XIV9</accession>
<evidence type="ECO:0000313" key="2">
    <source>
        <dbReference type="EMBL" id="KAJ1643671.1"/>
    </source>
</evidence>
<organism evidence="2 3">
    <name type="scientific">Coemansia asiatica</name>
    <dbReference type="NCBI Taxonomy" id="1052880"/>
    <lineage>
        <taxon>Eukaryota</taxon>
        <taxon>Fungi</taxon>
        <taxon>Fungi incertae sedis</taxon>
        <taxon>Zoopagomycota</taxon>
        <taxon>Kickxellomycotina</taxon>
        <taxon>Kickxellomycetes</taxon>
        <taxon>Kickxellales</taxon>
        <taxon>Kickxellaceae</taxon>
        <taxon>Coemansia</taxon>
    </lineage>
</organism>
<feature type="compositionally biased region" description="Basic and acidic residues" evidence="1">
    <location>
        <begin position="956"/>
        <end position="969"/>
    </location>
</feature>
<evidence type="ECO:0008006" key="4">
    <source>
        <dbReference type="Google" id="ProtNLM"/>
    </source>
</evidence>
<feature type="compositionally biased region" description="Low complexity" evidence="1">
    <location>
        <begin position="296"/>
        <end position="317"/>
    </location>
</feature>
<gene>
    <name evidence="2" type="ORF">LPJ64_004579</name>
</gene>
<evidence type="ECO:0000256" key="1">
    <source>
        <dbReference type="SAM" id="MobiDB-lite"/>
    </source>
</evidence>
<feature type="region of interest" description="Disordered" evidence="1">
    <location>
        <begin position="884"/>
        <end position="915"/>
    </location>
</feature>
<protein>
    <recommendedName>
        <fullName evidence="4">Arrestin C-terminal-like domain-containing protein</fullName>
    </recommendedName>
</protein>
<feature type="compositionally biased region" description="Polar residues" evidence="1">
    <location>
        <begin position="318"/>
        <end position="328"/>
    </location>
</feature>
<sequence length="1035" mass="110763">MLSLNVELDPSNAKCLVYKHRESGLRGKLHIRTSDKLKLRQISIRLVSTELVDLHDSESSNSLHPLLRKSSKTIGTWIIWKKGDSSPLSDVDSARHAQGVLEPGDHHYSFEIPLPVGLDGTVVTKMYSLKYELETRLEYSFKLKPDTVHATPVDLVQVPTALNLHADDRISLDIVPMRVVGGLENFRFDNLPVGKSACLAADSIDRKDSFVLHHIWDNRLSFKIRMPRGRVFPVDSKPLFDIEAVPISKEYRFTRLTLALEEITIVARPTIAGIARQGSVLSLDSAQSTGKAKANQQQQQQQRQQSHSLSTRRSSLTGSVMSQASTSSEDAHASIKASHNAWAYAKECSSEYQNAITKVRELSRLHHELATQQHQQHNLHQGTVAAFHGILASKVHLSVPHHLESNNNSSRSCADIRNSHIQVHHQLVYELDYQRLDVAELNEANAAFSAASADARIKAVAHVYKALSGANIVRRDELRDAAANAGSGRSGVVRGTLPVAVVSRRISDLWGIRNLSQDTLSNPSAVVAALMDVEQPEFCSSAAAADAAANESGPASLSFPAPPSITVTADSSSSLHARRSSSVASFGTCASSTAAASNNGHQQGQSAADENANVDVSAALVRNSSTSTSTSSQQQQQQHLPQNAASAYPPASAAANNLHYGGRQMQMPVAPMAMPQSTYPTHPFPHAPSPPAPGGFNMMGMNTSSLQYPPYYPQFPGMAVPVPSAHPTSPSATSFQPYPPAHSTASTGTDSGVAAPIHAISPVSPVPPLSGLLPASIPTTPVPGNAVSTQQQAMPFGGMAFNPMMFQEQMRLFQEQQRQQQEQFFKQLSEQYAQMMMSSGAQPSLVYSSPSTAAATNNPAASAEAPATTQPDAANILPEQSVSGEAAGATATQSVADLTSQQQQQRSTPVRNSASVQSAHSAYELASDTLAVGSDAASAAAVVVSLSRQHNSSQVSEDHQPLRTSHSSEDDIDDNAGGTIATTSASASASASVALPPSYDDIMPPEYEIPMHQPPPYQPVETADAERRGQARNRT</sequence>
<feature type="compositionally biased region" description="Polar residues" evidence="1">
    <location>
        <begin position="890"/>
        <end position="915"/>
    </location>
</feature>
<dbReference type="Proteomes" id="UP001145021">
    <property type="component" value="Unassembled WGS sequence"/>
</dbReference>
<feature type="region of interest" description="Disordered" evidence="1">
    <location>
        <begin position="723"/>
        <end position="753"/>
    </location>
</feature>
<feature type="compositionally biased region" description="Low complexity" evidence="1">
    <location>
        <begin position="981"/>
        <end position="992"/>
    </location>
</feature>
<keyword evidence="3" id="KW-1185">Reference proteome</keyword>
<dbReference type="AlphaFoldDB" id="A0A9W7XIV9"/>
<feature type="region of interest" description="Disordered" evidence="1">
    <location>
        <begin position="843"/>
        <end position="869"/>
    </location>
</feature>